<dbReference type="EMBL" id="MLJW01001834">
    <property type="protein sequence ID" value="OIQ76565.1"/>
    <property type="molecule type" value="Genomic_DNA"/>
</dbReference>
<sequence>MTIHFPGSAAPAPDISPELTRILADQAERDAAEVVLHARNKEVLFDGLRHVGIAHVLVTFHGAGDSGQIESIEARSDADQSVTLPAAQITFAGIDWQSGAPTERRLTVEAAVEELVYDLLSDTHSGWQDNDGAYGEFCIDARARTIHLEFNERFTSSELYTHDF</sequence>
<reference evidence="2" key="1">
    <citation type="submission" date="2016-10" db="EMBL/GenBank/DDBJ databases">
        <title>Sequence of Gallionella enrichment culture.</title>
        <authorList>
            <person name="Poehlein A."/>
            <person name="Muehling M."/>
            <person name="Daniel R."/>
        </authorList>
    </citation>
    <scope>NUCLEOTIDE SEQUENCE</scope>
</reference>
<dbReference type="Pfam" id="PF21798">
    <property type="entry name" value="DUF6878"/>
    <property type="match status" value="1"/>
</dbReference>
<evidence type="ECO:0000313" key="2">
    <source>
        <dbReference type="EMBL" id="OIQ76565.1"/>
    </source>
</evidence>
<dbReference type="InterPro" id="IPR049243">
    <property type="entry name" value="DUF6878"/>
</dbReference>
<protein>
    <recommendedName>
        <fullName evidence="1">DUF6878 domain-containing protein</fullName>
    </recommendedName>
</protein>
<feature type="domain" description="DUF6878" evidence="1">
    <location>
        <begin position="36"/>
        <end position="164"/>
    </location>
</feature>
<proteinExistence type="predicted"/>
<organism evidence="2">
    <name type="scientific">mine drainage metagenome</name>
    <dbReference type="NCBI Taxonomy" id="410659"/>
    <lineage>
        <taxon>unclassified sequences</taxon>
        <taxon>metagenomes</taxon>
        <taxon>ecological metagenomes</taxon>
    </lineage>
</organism>
<accession>A0A1J5QKM0</accession>
<comment type="caution">
    <text evidence="2">The sequence shown here is derived from an EMBL/GenBank/DDBJ whole genome shotgun (WGS) entry which is preliminary data.</text>
</comment>
<name>A0A1J5QKM0_9ZZZZ</name>
<dbReference type="AlphaFoldDB" id="A0A1J5QKM0"/>
<gene>
    <name evidence="2" type="ORF">GALL_417510</name>
</gene>
<evidence type="ECO:0000259" key="1">
    <source>
        <dbReference type="Pfam" id="PF21798"/>
    </source>
</evidence>